<feature type="region of interest" description="Disordered" evidence="3">
    <location>
        <begin position="88"/>
        <end position="167"/>
    </location>
</feature>
<evidence type="ECO:0000259" key="6">
    <source>
        <dbReference type="PROSITE" id="PS50105"/>
    </source>
</evidence>
<keyword evidence="1 2" id="KW-0728">SH3 domain</keyword>
<dbReference type="SUPFAM" id="SSF47769">
    <property type="entry name" value="SAM/Pointed domain"/>
    <property type="match status" value="1"/>
</dbReference>
<dbReference type="Pfam" id="PF00169">
    <property type="entry name" value="PH"/>
    <property type="match status" value="1"/>
</dbReference>
<feature type="region of interest" description="Disordered" evidence="3">
    <location>
        <begin position="618"/>
        <end position="675"/>
    </location>
</feature>
<feature type="domain" description="SH3" evidence="4">
    <location>
        <begin position="2"/>
        <end position="65"/>
    </location>
</feature>
<evidence type="ECO:0000256" key="2">
    <source>
        <dbReference type="PROSITE-ProRule" id="PRU00192"/>
    </source>
</evidence>
<dbReference type="InterPro" id="IPR001660">
    <property type="entry name" value="SAM"/>
</dbReference>
<evidence type="ECO:0000259" key="4">
    <source>
        <dbReference type="PROSITE" id="PS50002"/>
    </source>
</evidence>
<dbReference type="Gene3D" id="2.30.29.30">
    <property type="entry name" value="Pleckstrin-homology domain (PH domain)/Phosphotyrosine-binding domain (PTB)"/>
    <property type="match status" value="1"/>
</dbReference>
<dbReference type="FunFam" id="2.30.29.30:FF:000286">
    <property type="entry name" value="PH-protein kinase domain containing protein"/>
    <property type="match status" value="1"/>
</dbReference>
<dbReference type="InterPro" id="IPR001452">
    <property type="entry name" value="SH3_domain"/>
</dbReference>
<dbReference type="Pfam" id="PF14604">
    <property type="entry name" value="SH3_9"/>
    <property type="match status" value="1"/>
</dbReference>
<dbReference type="PANTHER" id="PTHR12752:SF9">
    <property type="entry name" value="KRAMER, ISOFORM I"/>
    <property type="match status" value="1"/>
</dbReference>
<keyword evidence="8" id="KW-1185">Reference proteome</keyword>
<feature type="region of interest" description="Disordered" evidence="3">
    <location>
        <begin position="293"/>
        <end position="365"/>
    </location>
</feature>
<feature type="compositionally biased region" description="Acidic residues" evidence="3">
    <location>
        <begin position="653"/>
        <end position="667"/>
    </location>
</feature>
<feature type="domain" description="SAM" evidence="6">
    <location>
        <begin position="215"/>
        <end position="278"/>
    </location>
</feature>
<organism evidence="7 8">
    <name type="scientific">Lichtheimia ornata</name>
    <dbReference type="NCBI Taxonomy" id="688661"/>
    <lineage>
        <taxon>Eukaryota</taxon>
        <taxon>Fungi</taxon>
        <taxon>Fungi incertae sedis</taxon>
        <taxon>Mucoromycota</taxon>
        <taxon>Mucoromycotina</taxon>
        <taxon>Mucoromycetes</taxon>
        <taxon>Mucorales</taxon>
        <taxon>Lichtheimiaceae</taxon>
        <taxon>Lichtheimia</taxon>
    </lineage>
</organism>
<dbReference type="InterPro" id="IPR036872">
    <property type="entry name" value="CH_dom_sf"/>
</dbReference>
<dbReference type="CDD" id="cd00174">
    <property type="entry name" value="SH3"/>
    <property type="match status" value="1"/>
</dbReference>
<dbReference type="CDD" id="cd00014">
    <property type="entry name" value="CH_SF"/>
    <property type="match status" value="1"/>
</dbReference>
<evidence type="ECO:0000313" key="7">
    <source>
        <dbReference type="EMBL" id="KAJ8662557.1"/>
    </source>
</evidence>
<dbReference type="GeneID" id="83208936"/>
<dbReference type="SMART" id="SM00454">
    <property type="entry name" value="SAM"/>
    <property type="match status" value="1"/>
</dbReference>
<dbReference type="SMART" id="SM00326">
    <property type="entry name" value="SH3"/>
    <property type="match status" value="1"/>
</dbReference>
<sequence length="799" mass="89314">MAGLETVYAIHSFEAENQDEIGFSAGEPIVVVEKDEGYNDGWWQGRNVRGDVGLFPMNYTSFEPNGAPTTTALEKKIHSLEEAISKIQVSPSSHSNVLSSQLPTPSTSTSSTERQLREQQQQQQQQHAATASTSSSHDIQTSRSIRRPIPSRVNSTMTTSSMDTTQSSISPAMMVRRSTQHAVSRSPTAAFKNTQKALSAALELPELKDSSPEEWDMDQVTVWMHAMGFSNVAENFKAQEITGDILIELTLNSLKELDVNTFGKRFRIHSAITALRAYCNIDDDSYFGRPSRDNGSIYSASQPATPGNEYDSMTMASEDRQSRSGYSTTTGGSLSSRRHHHHHATLSDEMGGSKMNIGRKHIPADTAMRIKPVKSREVTRSSFSPTSKPQTILPVASRTSLDSIAHQSAVDVQPDMEGWLSKQGDKYKTWNRRWFVLKGPNLFYFKSPSDVRMKGIINLRGYRIVCDETIYAGKWCFKAQHDRERTFFFYTDSEFGMKAWIKALMKATISRDYTTPVMSSSTIPTVSLDIARRMKPRPPSMILYKKEHRRPKTPSLESIDDEEYAESYSNGMMSADDEPSELLTPESLDSASFDYANNTTTTTTTTIKDCSIETGHELQDSGFDSTRGGGHLSPVVAPPHHHHQRPPIYFNGDCEDDDDDDDDDELYGDARTHGLSEEITDESYISAQEAMGSTADYIEWIQQHIKRKISSLDEMRSGEILIDLLENLSKKSVRRPPSMTNGSVNMQMLDNIVAAFKFMGREGVQVDGRYSIKDVFGGNEPKIKEMLDAIRAWSEGLAQ</sequence>
<reference evidence="7 8" key="1">
    <citation type="submission" date="2023-03" db="EMBL/GenBank/DDBJ databases">
        <title>Genome sequence of Lichtheimia ornata CBS 291.66.</title>
        <authorList>
            <person name="Mohabir J.T."/>
            <person name="Shea T.P."/>
            <person name="Kurbessoian T."/>
            <person name="Berby B."/>
            <person name="Fontaine J."/>
            <person name="Livny J."/>
            <person name="Gnirke A."/>
            <person name="Stajich J.E."/>
            <person name="Cuomo C.A."/>
        </authorList>
    </citation>
    <scope>NUCLEOTIDE SEQUENCE [LARGE SCALE GENOMIC DNA]</scope>
    <source>
        <strain evidence="7">CBS 291.66</strain>
    </source>
</reference>
<dbReference type="InterPro" id="IPR036028">
    <property type="entry name" value="SH3-like_dom_sf"/>
</dbReference>
<accession>A0AAD7Y2V2</accession>
<evidence type="ECO:0000313" key="8">
    <source>
        <dbReference type="Proteomes" id="UP001234581"/>
    </source>
</evidence>
<dbReference type="PROSITE" id="PS50002">
    <property type="entry name" value="SH3"/>
    <property type="match status" value="1"/>
</dbReference>
<dbReference type="SMART" id="SM00233">
    <property type="entry name" value="PH"/>
    <property type="match status" value="1"/>
</dbReference>
<dbReference type="PRINTS" id="PR00452">
    <property type="entry name" value="SH3DOMAIN"/>
</dbReference>
<gene>
    <name evidence="7" type="ORF">O0I10_001518</name>
</gene>
<dbReference type="PROSITE" id="PS50105">
    <property type="entry name" value="SAM_DOMAIN"/>
    <property type="match status" value="1"/>
</dbReference>
<dbReference type="EMBL" id="JARTCD010000004">
    <property type="protein sequence ID" value="KAJ8662557.1"/>
    <property type="molecule type" value="Genomic_DNA"/>
</dbReference>
<dbReference type="CDD" id="cd09535">
    <property type="entry name" value="SAM_BOI-like_fungal"/>
    <property type="match status" value="1"/>
</dbReference>
<feature type="compositionally biased region" description="Polar residues" evidence="3">
    <location>
        <begin position="293"/>
        <end position="305"/>
    </location>
</feature>
<dbReference type="Gene3D" id="1.10.418.10">
    <property type="entry name" value="Calponin-like domain"/>
    <property type="match status" value="1"/>
</dbReference>
<dbReference type="Pfam" id="PF07647">
    <property type="entry name" value="SAM_2"/>
    <property type="match status" value="1"/>
</dbReference>
<dbReference type="PANTHER" id="PTHR12752">
    <property type="entry name" value="PHOSPHOINOSITOL 3-PHOSPHATE-BINDING PROTEIN"/>
    <property type="match status" value="1"/>
</dbReference>
<name>A0AAD7Y2V2_9FUNG</name>
<dbReference type="SUPFAM" id="SSF50044">
    <property type="entry name" value="SH3-domain"/>
    <property type="match status" value="1"/>
</dbReference>
<dbReference type="Gene3D" id="1.10.150.50">
    <property type="entry name" value="Transcription Factor, Ets-1"/>
    <property type="match status" value="1"/>
</dbReference>
<dbReference type="InterPro" id="IPR001849">
    <property type="entry name" value="PH_domain"/>
</dbReference>
<dbReference type="RefSeq" id="XP_058347470.1">
    <property type="nucleotide sequence ID" value="XM_058481613.1"/>
</dbReference>
<evidence type="ECO:0000256" key="3">
    <source>
        <dbReference type="SAM" id="MobiDB-lite"/>
    </source>
</evidence>
<feature type="compositionally biased region" description="Low complexity" evidence="3">
    <location>
        <begin position="147"/>
        <end position="167"/>
    </location>
</feature>
<evidence type="ECO:0000256" key="1">
    <source>
        <dbReference type="ARBA" id="ARBA00022443"/>
    </source>
</evidence>
<dbReference type="Gene3D" id="2.30.30.40">
    <property type="entry name" value="SH3 Domains"/>
    <property type="match status" value="1"/>
</dbReference>
<feature type="domain" description="PH" evidence="5">
    <location>
        <begin position="413"/>
        <end position="509"/>
    </location>
</feature>
<comment type="caution">
    <text evidence="7">The sequence shown here is derived from an EMBL/GenBank/DDBJ whole genome shotgun (WGS) entry which is preliminary data.</text>
</comment>
<dbReference type="InterPro" id="IPR013761">
    <property type="entry name" value="SAM/pointed_sf"/>
</dbReference>
<dbReference type="InterPro" id="IPR011993">
    <property type="entry name" value="PH-like_dom_sf"/>
</dbReference>
<feature type="compositionally biased region" description="Low complexity" evidence="3">
    <location>
        <begin position="323"/>
        <end position="335"/>
    </location>
</feature>
<evidence type="ECO:0000259" key="5">
    <source>
        <dbReference type="PROSITE" id="PS50003"/>
    </source>
</evidence>
<dbReference type="SUPFAM" id="SSF47576">
    <property type="entry name" value="Calponin-homology domain, CH-domain"/>
    <property type="match status" value="1"/>
</dbReference>
<protein>
    <submittedName>
        <fullName evidence="7">Uncharacterized protein</fullName>
    </submittedName>
</protein>
<proteinExistence type="predicted"/>
<dbReference type="SUPFAM" id="SSF50729">
    <property type="entry name" value="PH domain-like"/>
    <property type="match status" value="1"/>
</dbReference>
<dbReference type="Proteomes" id="UP001234581">
    <property type="component" value="Unassembled WGS sequence"/>
</dbReference>
<feature type="compositionally biased region" description="Low complexity" evidence="3">
    <location>
        <begin position="88"/>
        <end position="137"/>
    </location>
</feature>
<dbReference type="PROSITE" id="PS50003">
    <property type="entry name" value="PH_DOMAIN"/>
    <property type="match status" value="1"/>
</dbReference>
<dbReference type="AlphaFoldDB" id="A0AAD7Y2V2"/>